<dbReference type="Gene3D" id="3.20.20.70">
    <property type="entry name" value="Aldolase class I"/>
    <property type="match status" value="1"/>
</dbReference>
<protein>
    <submittedName>
        <fullName evidence="2">3-deoxy-D-arabinoheptulosonate-7-phosphate synthase</fullName>
    </submittedName>
</protein>
<dbReference type="AlphaFoldDB" id="A0A288QYH5"/>
<dbReference type="InterPro" id="IPR006268">
    <property type="entry name" value="DAHP_syn_2"/>
</dbReference>
<dbReference type="InterPro" id="IPR052899">
    <property type="entry name" value="Class-I_DAHP_synthase"/>
</dbReference>
<dbReference type="KEGG" id="wso:WSWS_01635"/>
<evidence type="ECO:0000313" key="3">
    <source>
        <dbReference type="Proteomes" id="UP000254912"/>
    </source>
</evidence>
<dbReference type="InterPro" id="IPR013785">
    <property type="entry name" value="Aldolase_TIM"/>
</dbReference>
<dbReference type="GeneID" id="94546815"/>
<dbReference type="Proteomes" id="UP000254912">
    <property type="component" value="Unassembled WGS sequence"/>
</dbReference>
<name>A0A288QYH5_9LACO</name>
<reference evidence="2 3" key="1">
    <citation type="submission" date="2018-07" db="EMBL/GenBank/DDBJ databases">
        <title>Genomic Encyclopedia of Type Strains, Phase III (KMG-III): the genomes of soil and plant-associated and newly described type strains.</title>
        <authorList>
            <person name="Whitman W."/>
        </authorList>
    </citation>
    <scope>NUCLEOTIDE SEQUENCE [LARGE SCALE GENOMIC DNA]</scope>
    <source>
        <strain evidence="2 3">CECT 7031</strain>
    </source>
</reference>
<sequence length="325" mass="35163">MIYILKDELAAQKLVATLADRVKTVAQVKNRVAIVEKEDVLTADERIDVIDTVVGHHGAIRVSRELHPENTVITTAHSHIGEGLTIMAGPDAIESEAHLREIGTAVRDLGATILRGGSYKPRTSPYSFQGVGEAGLAIHRKVADELNMDMMTEVLDTRDVALVGQYTDIFQVGARNMQNFALLKALGQQAKPVLLKRGMSATLDEYLFAAEYIAAFGNPNIILMERGIRGFDAKYTRNVFDVAAVPVLQSMTHLPVLVDSSHAAGKAKFVEPLALAGIAAGAQGYMVELHNEPAKALVDGDQALTTVQFAQLVQQAQAIYDIVAR</sequence>
<dbReference type="InterPro" id="IPR006218">
    <property type="entry name" value="DAHP1/KDSA"/>
</dbReference>
<gene>
    <name evidence="2" type="ORF">DFP99_1054</name>
</gene>
<dbReference type="PANTHER" id="PTHR43018:SF2">
    <property type="entry name" value="PHOSPHO-2-DEHYDRO-3-DEOXYHEPTONATE ALDOLASE"/>
    <property type="match status" value="1"/>
</dbReference>
<dbReference type="NCBIfam" id="NF006421">
    <property type="entry name" value="PRK08673.1"/>
    <property type="match status" value="1"/>
</dbReference>
<dbReference type="NCBIfam" id="TIGR01361">
    <property type="entry name" value="DAHP_synth_Bsub"/>
    <property type="match status" value="1"/>
</dbReference>
<dbReference type="RefSeq" id="WP_070230780.1">
    <property type="nucleotide sequence ID" value="NZ_BJYO01000003.1"/>
</dbReference>
<dbReference type="EMBL" id="QRAS01000002">
    <property type="protein sequence ID" value="RDL06666.1"/>
    <property type="molecule type" value="Genomic_DNA"/>
</dbReference>
<dbReference type="Pfam" id="PF00793">
    <property type="entry name" value="DAHP_synth_1"/>
    <property type="match status" value="1"/>
</dbReference>
<evidence type="ECO:0000313" key="2">
    <source>
        <dbReference type="EMBL" id="RDL06666.1"/>
    </source>
</evidence>
<organism evidence="2 3">
    <name type="scientific">Weissella soli</name>
    <dbReference type="NCBI Taxonomy" id="155866"/>
    <lineage>
        <taxon>Bacteria</taxon>
        <taxon>Bacillati</taxon>
        <taxon>Bacillota</taxon>
        <taxon>Bacilli</taxon>
        <taxon>Lactobacillales</taxon>
        <taxon>Lactobacillaceae</taxon>
        <taxon>Weissella</taxon>
    </lineage>
</organism>
<evidence type="ECO:0000256" key="1">
    <source>
        <dbReference type="ARBA" id="ARBA00022679"/>
    </source>
</evidence>
<dbReference type="SUPFAM" id="SSF51569">
    <property type="entry name" value="Aldolase"/>
    <property type="match status" value="1"/>
</dbReference>
<dbReference type="GO" id="GO:0016740">
    <property type="term" value="F:transferase activity"/>
    <property type="evidence" value="ECO:0007669"/>
    <property type="project" value="UniProtKB-KW"/>
</dbReference>
<dbReference type="NCBIfam" id="NF009239">
    <property type="entry name" value="PRK12595.1"/>
    <property type="match status" value="1"/>
</dbReference>
<dbReference type="PANTHER" id="PTHR43018">
    <property type="entry name" value="PHOSPHO-2-DEHYDRO-3-DEOXYHEPTONATE ALDOLASE"/>
    <property type="match status" value="1"/>
</dbReference>
<dbReference type="GO" id="GO:0016832">
    <property type="term" value="F:aldehyde-lyase activity"/>
    <property type="evidence" value="ECO:0007669"/>
    <property type="project" value="InterPro"/>
</dbReference>
<accession>A0A288QYH5</accession>
<keyword evidence="1" id="KW-0808">Transferase</keyword>
<proteinExistence type="predicted"/>
<dbReference type="GO" id="GO:0009073">
    <property type="term" value="P:aromatic amino acid family biosynthetic process"/>
    <property type="evidence" value="ECO:0007669"/>
    <property type="project" value="InterPro"/>
</dbReference>
<comment type="caution">
    <text evidence="2">The sequence shown here is derived from an EMBL/GenBank/DDBJ whole genome shotgun (WGS) entry which is preliminary data.</text>
</comment>
<keyword evidence="3" id="KW-1185">Reference proteome</keyword>